<keyword evidence="2" id="KW-0819">tRNA processing</keyword>
<organism evidence="4 5">
    <name type="scientific">Pichia californica</name>
    <dbReference type="NCBI Taxonomy" id="460514"/>
    <lineage>
        <taxon>Eukaryota</taxon>
        <taxon>Fungi</taxon>
        <taxon>Dikarya</taxon>
        <taxon>Ascomycota</taxon>
        <taxon>Saccharomycotina</taxon>
        <taxon>Pichiomycetes</taxon>
        <taxon>Pichiales</taxon>
        <taxon>Pichiaceae</taxon>
        <taxon>Pichia</taxon>
    </lineage>
</organism>
<reference evidence="4" key="1">
    <citation type="submission" date="2020-11" db="EMBL/GenBank/DDBJ databases">
        <title>Kefir isolates.</title>
        <authorList>
            <person name="Marcisauskas S."/>
            <person name="Kim Y."/>
            <person name="Blasche S."/>
        </authorList>
    </citation>
    <scope>NUCLEOTIDE SEQUENCE</scope>
    <source>
        <strain evidence="4">Olga-1</strain>
    </source>
</reference>
<dbReference type="OrthoDB" id="10002170at2759"/>
<dbReference type="InterPro" id="IPR018593">
    <property type="entry name" value="tRNA-endonuc_su_Sen15"/>
</dbReference>
<evidence type="ECO:0000313" key="4">
    <source>
        <dbReference type="EMBL" id="KAG0688014.1"/>
    </source>
</evidence>
<dbReference type="Proteomes" id="UP000697127">
    <property type="component" value="Unassembled WGS sequence"/>
</dbReference>
<feature type="domain" description="tRNA-splicing endonuclease subunit Sen15" evidence="3">
    <location>
        <begin position="50"/>
        <end position="136"/>
    </location>
</feature>
<evidence type="ECO:0000256" key="2">
    <source>
        <dbReference type="ARBA" id="ARBA00022694"/>
    </source>
</evidence>
<dbReference type="GO" id="GO:0006388">
    <property type="term" value="P:tRNA splicing, via endonucleolytic cleavage and ligation"/>
    <property type="evidence" value="ECO:0007669"/>
    <property type="project" value="InterPro"/>
</dbReference>
<dbReference type="GO" id="GO:0005634">
    <property type="term" value="C:nucleus"/>
    <property type="evidence" value="ECO:0007669"/>
    <property type="project" value="UniProtKB-ARBA"/>
</dbReference>
<sequence>MLNTLGLANKVKLYLTYSIQWSNVTTLTITDVSTLNNNNNNNTTATTNNNSANFNNENDRNSITYMLKGENPKSGEMEYILAISKRIKITLRDLDLIFMKIEQIDNKPVESIDKILIAIADSDGSILFYYVHRGIKNIND</sequence>
<dbReference type="EMBL" id="PUHW01000192">
    <property type="protein sequence ID" value="KAG0688014.1"/>
    <property type="molecule type" value="Genomic_DNA"/>
</dbReference>
<evidence type="ECO:0000259" key="3">
    <source>
        <dbReference type="Pfam" id="PF09631"/>
    </source>
</evidence>
<gene>
    <name evidence="4" type="ORF">C6P40_001528</name>
</gene>
<comment type="caution">
    <text evidence="4">The sequence shown here is derived from an EMBL/GenBank/DDBJ whole genome shotgun (WGS) entry which is preliminary data.</text>
</comment>
<keyword evidence="5" id="KW-1185">Reference proteome</keyword>
<dbReference type="GO" id="GO:0003676">
    <property type="term" value="F:nucleic acid binding"/>
    <property type="evidence" value="ECO:0007669"/>
    <property type="project" value="InterPro"/>
</dbReference>
<name>A0A9P6WIX8_9ASCO</name>
<comment type="similarity">
    <text evidence="1">Belongs to the SEN15 family.</text>
</comment>
<proteinExistence type="inferred from homology"/>
<dbReference type="SUPFAM" id="SSF53032">
    <property type="entry name" value="tRNA-intron endonuclease catalytic domain-like"/>
    <property type="match status" value="1"/>
</dbReference>
<protein>
    <recommendedName>
        <fullName evidence="3">tRNA-splicing endonuclease subunit Sen15 domain-containing protein</fullName>
    </recommendedName>
</protein>
<accession>A0A9P6WIX8</accession>
<evidence type="ECO:0000313" key="5">
    <source>
        <dbReference type="Proteomes" id="UP000697127"/>
    </source>
</evidence>
<dbReference type="Pfam" id="PF09631">
    <property type="entry name" value="Sen15"/>
    <property type="match status" value="1"/>
</dbReference>
<evidence type="ECO:0000256" key="1">
    <source>
        <dbReference type="ARBA" id="ARBA00006091"/>
    </source>
</evidence>
<dbReference type="InterPro" id="IPR011856">
    <property type="entry name" value="tRNA_endonuc-like_dom_sf"/>
</dbReference>
<dbReference type="InterPro" id="IPR036167">
    <property type="entry name" value="tRNA_intron_Endo_cat-like_sf"/>
</dbReference>
<dbReference type="Gene3D" id="3.40.1350.10">
    <property type="match status" value="1"/>
</dbReference>
<dbReference type="AlphaFoldDB" id="A0A9P6WIX8"/>